<comment type="caution">
    <text evidence="1">The sequence shown here is derived from an EMBL/GenBank/DDBJ whole genome shotgun (WGS) entry which is preliminary data.</text>
</comment>
<organism evidence="1 2">
    <name type="scientific">Anaerovibrio lipolyticus</name>
    <dbReference type="NCBI Taxonomy" id="82374"/>
    <lineage>
        <taxon>Bacteria</taxon>
        <taxon>Bacillati</taxon>
        <taxon>Bacillota</taxon>
        <taxon>Negativicutes</taxon>
        <taxon>Selenomonadales</taxon>
        <taxon>Selenomonadaceae</taxon>
        <taxon>Anaerovibrio</taxon>
    </lineage>
</organism>
<protein>
    <submittedName>
        <fullName evidence="1">Uncharacterized protein</fullName>
    </submittedName>
</protein>
<accession>A0A0B2K208</accession>
<dbReference type="EMBL" id="JSCE01000032">
    <property type="protein sequence ID" value="KHM52938.1"/>
    <property type="molecule type" value="Genomic_DNA"/>
</dbReference>
<dbReference type="Proteomes" id="UP000030993">
    <property type="component" value="Unassembled WGS sequence"/>
</dbReference>
<gene>
    <name evidence="1" type="ORF">NZ47_01765</name>
</gene>
<sequence length="238" mass="28024">MDKDNNPNTVELRSEMELSYKIIDALCYSYQGVYYVNLSTGQVRSYRMARFVRDKFGDQFATGDYETHIYNFVRNAVYREDQRLFEPILTISNLKKIFSRQMSYGFGYRTYTNEEIHYGQCEVLKVLDSNDELVMAFKSMDKQHQQEEKLYEEERKIVEAMGQQLNDVARGPLLNIIEQSKAAREAAVRHEDISEYMDTIHQDGERLLGILNLIFSKENTDREKIEETIMQLGSLREK</sequence>
<reference evidence="1 2" key="1">
    <citation type="journal article" date="2013" name="PLoS ONE">
        <title>Identification and characterization of three novel lipases belonging to families II and V from Anaerovibrio lipolyticus 5ST.</title>
        <authorList>
            <person name="Prive F."/>
            <person name="Kaderbhai N.N."/>
            <person name="Girdwood S."/>
            <person name="Worgan H.J."/>
            <person name="Pinloche E."/>
            <person name="Scollan N.D."/>
            <person name="Huws S.A."/>
            <person name="Newbold C.J."/>
        </authorList>
    </citation>
    <scope>NUCLEOTIDE SEQUENCE [LARGE SCALE GENOMIC DNA]</scope>
    <source>
        <strain evidence="1 2">5S</strain>
    </source>
</reference>
<evidence type="ECO:0000313" key="2">
    <source>
        <dbReference type="Proteomes" id="UP000030993"/>
    </source>
</evidence>
<dbReference type="STRING" id="82374.NZ47_01765"/>
<dbReference type="AlphaFoldDB" id="A0A0B2K208"/>
<name>A0A0B2K208_9FIRM</name>
<keyword evidence="2" id="KW-1185">Reference proteome</keyword>
<dbReference type="RefSeq" id="WP_039205986.1">
    <property type="nucleotide sequence ID" value="NZ_JSCE01000032.1"/>
</dbReference>
<evidence type="ECO:0000313" key="1">
    <source>
        <dbReference type="EMBL" id="KHM52938.1"/>
    </source>
</evidence>
<proteinExistence type="predicted"/>